<accession>A0A7C4I6Z4</accession>
<comment type="caution">
    <text evidence="1">The sequence shown here is derived from an EMBL/GenBank/DDBJ whole genome shotgun (WGS) entry which is preliminary data.</text>
</comment>
<dbReference type="EMBL" id="DTAD01000088">
    <property type="protein sequence ID" value="HGN91091.1"/>
    <property type="molecule type" value="Genomic_DNA"/>
</dbReference>
<reference evidence="1" key="1">
    <citation type="journal article" date="2020" name="mSystems">
        <title>Genome- and Community-Level Interaction Insights into Carbon Utilization and Element Cycling Functions of Hydrothermarchaeota in Hydrothermal Sediment.</title>
        <authorList>
            <person name="Zhou Z."/>
            <person name="Liu Y."/>
            <person name="Xu W."/>
            <person name="Pan J."/>
            <person name="Luo Z.H."/>
            <person name="Li M."/>
        </authorList>
    </citation>
    <scope>NUCLEOTIDE SEQUENCE [LARGE SCALE GENOMIC DNA]</scope>
    <source>
        <strain evidence="1">SpSt-613</strain>
    </source>
</reference>
<evidence type="ECO:0000313" key="1">
    <source>
        <dbReference type="EMBL" id="HGN91091.1"/>
    </source>
</evidence>
<gene>
    <name evidence="1" type="ORF">ENT82_08235</name>
</gene>
<name>A0A7C4I6Z4_CALS0</name>
<organism evidence="1">
    <name type="scientific">Caldiarchaeum subterraneum</name>
    <dbReference type="NCBI Taxonomy" id="311458"/>
    <lineage>
        <taxon>Archaea</taxon>
        <taxon>Nitrososphaerota</taxon>
        <taxon>Candidatus Caldarchaeales</taxon>
        <taxon>Candidatus Caldarchaeaceae</taxon>
        <taxon>Candidatus Caldarchaeum</taxon>
    </lineage>
</organism>
<sequence>MAYKTAKKVFLIYKLERLSSGRLRGKLTMSSDNNRERAQTYKVTFQILLEQLLGFGVIKIDEIREDDKKFLDILRQTVESLLKKYGKSGDGVFVARRPNDVSNNTVKDNDLEDELVNYLNEQGGQFQAGKAKPTAGYPNIVVRKGGEVFCYIDVKVTSRSVTGSARDIYISPGPPTGMSVTVTDGKIMLSFQIKKGNLYRKVEQQARHLILLFRVENVGEYTVTGTRANKWKLLGCRVYDVSGLILKTKIEFNSSFKDLDETGKRLLTVGS</sequence>
<dbReference type="AlphaFoldDB" id="A0A7C4I6Z4"/>
<proteinExistence type="predicted"/>
<protein>
    <submittedName>
        <fullName evidence="1">Uncharacterized protein</fullName>
    </submittedName>
</protein>